<gene>
    <name evidence="5" type="ORF">EXZ61_13020</name>
</gene>
<organism evidence="5 6">
    <name type="scientific">Rhodoferax aquaticus</name>
    <dbReference type="NCBI Taxonomy" id="2527691"/>
    <lineage>
        <taxon>Bacteria</taxon>
        <taxon>Pseudomonadati</taxon>
        <taxon>Pseudomonadota</taxon>
        <taxon>Betaproteobacteria</taxon>
        <taxon>Burkholderiales</taxon>
        <taxon>Comamonadaceae</taxon>
        <taxon>Rhodoferax</taxon>
    </lineage>
</organism>
<dbReference type="KEGG" id="rhg:EXZ61_13020"/>
<feature type="modified residue" description="4-aspartylphosphate" evidence="1">
    <location>
        <position position="51"/>
    </location>
</feature>
<dbReference type="FunFam" id="3.20.20.450:FF:000001">
    <property type="entry name" value="Cyclic di-GMP phosphodiesterase yahA"/>
    <property type="match status" value="1"/>
</dbReference>
<evidence type="ECO:0000259" key="2">
    <source>
        <dbReference type="PROSITE" id="PS50110"/>
    </source>
</evidence>
<evidence type="ECO:0000313" key="5">
    <source>
        <dbReference type="EMBL" id="QDL55012.1"/>
    </source>
</evidence>
<dbReference type="Proteomes" id="UP000317365">
    <property type="component" value="Chromosome"/>
</dbReference>
<dbReference type="CDD" id="cd01948">
    <property type="entry name" value="EAL"/>
    <property type="match status" value="1"/>
</dbReference>
<sequence length="572" mass="62103">MKILIAEDEPSLQQNLQWMLEMEGYEVIAANDGQDAYAKACTQHPALVITDVMMPLLDGYGLVKALRENPATSVIPIVMLSAKADRSDVRAGMNLGADDYLTKPYRREELLDTVHARIARSAGLADAATRIALAHDTATQLDPLTSLPNRDTFEKQLEALVAAEQPGRTAIICFGVDGFSKVNESLGKVAGDWVLSEVAMRLSLNASTDGHAMLEHRAVSRIAGDVFAIAIQGPLDAQSVEQHAQGYLAVLAKPYQVQGQELFLTACAGACLQSQDRAAPLLMQAESALHHAKPAGPGSYLLFDNAMTQQVMRRLNIHNELHRALDNGELQLFYQPQVCARTGALKGFEALLRWQHPRLGWVSPAEFIPIAEDSGIIVRIGEWVMRTAATQAAAWVAMGHSDFRMAVNLSVRQFAGSKLPSVVERVLQETGLAPHILELEVTESMALQSVASTLSTLHACKALGVKLSMDDFGTGYSSLAYLKRYPLNALKIDQSFVRNITQDTGDAAITRAIVAMAHSFGMSVIAEGVETKAQLAFLRELGCEEFQGYLFSRPVPAPEAIKCFAGYTDASD</sequence>
<dbReference type="NCBIfam" id="TIGR00254">
    <property type="entry name" value="GGDEF"/>
    <property type="match status" value="1"/>
</dbReference>
<dbReference type="PROSITE" id="PS50883">
    <property type="entry name" value="EAL"/>
    <property type="match status" value="1"/>
</dbReference>
<dbReference type="Gene3D" id="3.20.20.450">
    <property type="entry name" value="EAL domain"/>
    <property type="match status" value="1"/>
</dbReference>
<dbReference type="PROSITE" id="PS50110">
    <property type="entry name" value="RESPONSE_REGULATORY"/>
    <property type="match status" value="1"/>
</dbReference>
<dbReference type="SUPFAM" id="SSF55073">
    <property type="entry name" value="Nucleotide cyclase"/>
    <property type="match status" value="1"/>
</dbReference>
<dbReference type="InterPro" id="IPR001789">
    <property type="entry name" value="Sig_transdc_resp-reg_receiver"/>
</dbReference>
<reference evidence="6" key="2">
    <citation type="journal article" date="2020" name="Int. J. Syst. Evol. Microbiol.">
        <title>Genomic insights into a novel species Rhodoferax aquaticus sp. nov., isolated from freshwater.</title>
        <authorList>
            <person name="Li T."/>
            <person name="Zhuo Y."/>
            <person name="Jin C.Z."/>
            <person name="Wu X."/>
            <person name="Ko S.R."/>
            <person name="Jin F.J."/>
            <person name="Ahn C.Y."/>
            <person name="Oh H.M."/>
            <person name="Lee H.G."/>
            <person name="Jin L."/>
        </authorList>
    </citation>
    <scope>NUCLEOTIDE SEQUENCE [LARGE SCALE GENOMIC DNA]</scope>
    <source>
        <strain evidence="6">Gr-4</strain>
    </source>
</reference>
<dbReference type="SMART" id="SM00052">
    <property type="entry name" value="EAL"/>
    <property type="match status" value="1"/>
</dbReference>
<dbReference type="InterPro" id="IPR043128">
    <property type="entry name" value="Rev_trsase/Diguanyl_cyclase"/>
</dbReference>
<dbReference type="CDD" id="cd17574">
    <property type="entry name" value="REC_OmpR"/>
    <property type="match status" value="1"/>
</dbReference>
<reference evidence="6" key="1">
    <citation type="submission" date="2019-02" db="EMBL/GenBank/DDBJ databases">
        <title>Complete genome sequence of Rhodoferax sp. Gr-4.</title>
        <authorList>
            <person name="Jin L."/>
        </authorList>
    </citation>
    <scope>NUCLEOTIDE SEQUENCE [LARGE SCALE GENOMIC DNA]</scope>
    <source>
        <strain evidence="6">Gr-4</strain>
    </source>
</reference>
<dbReference type="Gene3D" id="3.40.50.2300">
    <property type="match status" value="1"/>
</dbReference>
<evidence type="ECO:0000313" key="6">
    <source>
        <dbReference type="Proteomes" id="UP000317365"/>
    </source>
</evidence>
<accession>A0A515EQS3</accession>
<dbReference type="GO" id="GO:0000160">
    <property type="term" value="P:phosphorelay signal transduction system"/>
    <property type="evidence" value="ECO:0007669"/>
    <property type="project" value="InterPro"/>
</dbReference>
<dbReference type="Pfam" id="PF00563">
    <property type="entry name" value="EAL"/>
    <property type="match status" value="1"/>
</dbReference>
<proteinExistence type="predicted"/>
<keyword evidence="1" id="KW-0597">Phosphoprotein</keyword>
<dbReference type="SMART" id="SM00448">
    <property type="entry name" value="REC"/>
    <property type="match status" value="1"/>
</dbReference>
<dbReference type="Pfam" id="PF00990">
    <property type="entry name" value="GGDEF"/>
    <property type="match status" value="1"/>
</dbReference>
<dbReference type="RefSeq" id="WP_142812172.1">
    <property type="nucleotide sequence ID" value="NZ_CP036282.1"/>
</dbReference>
<protein>
    <submittedName>
        <fullName evidence="5">EAL domain-containing response regulator</fullName>
    </submittedName>
</protein>
<evidence type="ECO:0000256" key="1">
    <source>
        <dbReference type="PROSITE-ProRule" id="PRU00169"/>
    </source>
</evidence>
<dbReference type="Pfam" id="PF00072">
    <property type="entry name" value="Response_reg"/>
    <property type="match status" value="1"/>
</dbReference>
<dbReference type="PANTHER" id="PTHR33121:SF79">
    <property type="entry name" value="CYCLIC DI-GMP PHOSPHODIESTERASE PDED-RELATED"/>
    <property type="match status" value="1"/>
</dbReference>
<evidence type="ECO:0000259" key="4">
    <source>
        <dbReference type="PROSITE" id="PS50887"/>
    </source>
</evidence>
<dbReference type="InterPro" id="IPR050706">
    <property type="entry name" value="Cyclic-di-GMP_PDE-like"/>
</dbReference>
<dbReference type="Gene3D" id="3.30.70.270">
    <property type="match status" value="1"/>
</dbReference>
<dbReference type="InterPro" id="IPR011006">
    <property type="entry name" value="CheY-like_superfamily"/>
</dbReference>
<dbReference type="EMBL" id="CP036282">
    <property type="protein sequence ID" value="QDL55012.1"/>
    <property type="molecule type" value="Genomic_DNA"/>
</dbReference>
<dbReference type="InterPro" id="IPR000160">
    <property type="entry name" value="GGDEF_dom"/>
</dbReference>
<dbReference type="InterPro" id="IPR001633">
    <property type="entry name" value="EAL_dom"/>
</dbReference>
<dbReference type="CDD" id="cd01949">
    <property type="entry name" value="GGDEF"/>
    <property type="match status" value="1"/>
</dbReference>
<dbReference type="SUPFAM" id="SSF141868">
    <property type="entry name" value="EAL domain-like"/>
    <property type="match status" value="1"/>
</dbReference>
<feature type="domain" description="GGDEF" evidence="4">
    <location>
        <begin position="167"/>
        <end position="305"/>
    </location>
</feature>
<dbReference type="InterPro" id="IPR029787">
    <property type="entry name" value="Nucleotide_cyclase"/>
</dbReference>
<feature type="domain" description="Response regulatory" evidence="2">
    <location>
        <begin position="2"/>
        <end position="118"/>
    </location>
</feature>
<evidence type="ECO:0000259" key="3">
    <source>
        <dbReference type="PROSITE" id="PS50883"/>
    </source>
</evidence>
<dbReference type="InterPro" id="IPR035919">
    <property type="entry name" value="EAL_sf"/>
</dbReference>
<dbReference type="GO" id="GO:0071111">
    <property type="term" value="F:cyclic-guanylate-specific phosphodiesterase activity"/>
    <property type="evidence" value="ECO:0007669"/>
    <property type="project" value="InterPro"/>
</dbReference>
<dbReference type="SUPFAM" id="SSF52172">
    <property type="entry name" value="CheY-like"/>
    <property type="match status" value="1"/>
</dbReference>
<feature type="domain" description="EAL" evidence="3">
    <location>
        <begin position="314"/>
        <end position="568"/>
    </location>
</feature>
<keyword evidence="6" id="KW-1185">Reference proteome</keyword>
<dbReference type="SMART" id="SM00267">
    <property type="entry name" value="GGDEF"/>
    <property type="match status" value="1"/>
</dbReference>
<name>A0A515EQS3_9BURK</name>
<dbReference type="PANTHER" id="PTHR33121">
    <property type="entry name" value="CYCLIC DI-GMP PHOSPHODIESTERASE PDEF"/>
    <property type="match status" value="1"/>
</dbReference>
<dbReference type="PROSITE" id="PS50887">
    <property type="entry name" value="GGDEF"/>
    <property type="match status" value="1"/>
</dbReference>
<dbReference type="AlphaFoldDB" id="A0A515EQS3"/>